<evidence type="ECO:0000313" key="1">
    <source>
        <dbReference type="EMBL" id="GME83607.1"/>
    </source>
</evidence>
<accession>A0ACB5T964</accession>
<dbReference type="Proteomes" id="UP001165064">
    <property type="component" value="Unassembled WGS sequence"/>
</dbReference>
<protein>
    <submittedName>
        <fullName evidence="1">Unnamed protein product</fullName>
    </submittedName>
</protein>
<reference evidence="1" key="1">
    <citation type="submission" date="2023-04" db="EMBL/GenBank/DDBJ databases">
        <title>Ambrosiozyma monospora NBRC 10751.</title>
        <authorList>
            <person name="Ichikawa N."/>
            <person name="Sato H."/>
            <person name="Tonouchi N."/>
        </authorList>
    </citation>
    <scope>NUCLEOTIDE SEQUENCE</scope>
    <source>
        <strain evidence="1">NBRC 10751</strain>
    </source>
</reference>
<sequence>MSSELEQRAINTIRLLAVDTVGKANSGHPGAPMGMAPAAHALWTQMKFNPKDPNWITRDRFVLSNGHAVALLYFQCRWFGHC</sequence>
<gene>
    <name evidence="1" type="ORF">Amon02_000628300</name>
</gene>
<dbReference type="EMBL" id="BSXS01004863">
    <property type="protein sequence ID" value="GME83607.1"/>
    <property type="molecule type" value="Genomic_DNA"/>
</dbReference>
<name>A0ACB5T964_AMBMO</name>
<organism evidence="1 2">
    <name type="scientific">Ambrosiozyma monospora</name>
    <name type="common">Yeast</name>
    <name type="synonym">Endomycopsis monosporus</name>
    <dbReference type="NCBI Taxonomy" id="43982"/>
    <lineage>
        <taxon>Eukaryota</taxon>
        <taxon>Fungi</taxon>
        <taxon>Dikarya</taxon>
        <taxon>Ascomycota</taxon>
        <taxon>Saccharomycotina</taxon>
        <taxon>Pichiomycetes</taxon>
        <taxon>Pichiales</taxon>
        <taxon>Pichiaceae</taxon>
        <taxon>Ambrosiozyma</taxon>
    </lineage>
</organism>
<evidence type="ECO:0000313" key="2">
    <source>
        <dbReference type="Proteomes" id="UP001165064"/>
    </source>
</evidence>
<comment type="caution">
    <text evidence="1">The sequence shown here is derived from an EMBL/GenBank/DDBJ whole genome shotgun (WGS) entry which is preliminary data.</text>
</comment>
<proteinExistence type="predicted"/>
<keyword evidence="2" id="KW-1185">Reference proteome</keyword>